<protein>
    <submittedName>
        <fullName evidence="1">Uncharacterized protein</fullName>
    </submittedName>
</protein>
<sequence>MTERFLYKTMRIASPLDISTIRPPFMSLANFITPAHFCTGNNTKRRQTSSLPCITPLLKQQAIHVRPSTVPRPYVPKLLTRSIALDSENMGSPCSSNGMFKVDRMYCPALPLRDRQDLITYPKPYELSGLPKEQRYDEHHYFQDSRLTVSPIPNSAMIKGCVDFTAIRGLQDGVSMAEILRCRGQALFGPDDPVLGGEAGRRGITVVQFWLVNGSQVMEKRSIALSCRHGPLTRHTLAYNICRLFRDILLPPDLTPAKAAPRIITDEGKIYGCDFLDLRLVSLYTEGAGVWKAQIAVVEEAG</sequence>
<evidence type="ECO:0000313" key="1">
    <source>
        <dbReference type="EMBL" id="TFK99555.1"/>
    </source>
</evidence>
<gene>
    <name evidence="1" type="ORF">BDV98DRAFT_606066</name>
</gene>
<reference evidence="1 2" key="1">
    <citation type="journal article" date="2019" name="Nat. Ecol. Evol.">
        <title>Megaphylogeny resolves global patterns of mushroom evolution.</title>
        <authorList>
            <person name="Varga T."/>
            <person name="Krizsan K."/>
            <person name="Foldi C."/>
            <person name="Dima B."/>
            <person name="Sanchez-Garcia M."/>
            <person name="Sanchez-Ramirez S."/>
            <person name="Szollosi G.J."/>
            <person name="Szarkandi J.G."/>
            <person name="Papp V."/>
            <person name="Albert L."/>
            <person name="Andreopoulos W."/>
            <person name="Angelini C."/>
            <person name="Antonin V."/>
            <person name="Barry K.W."/>
            <person name="Bougher N.L."/>
            <person name="Buchanan P."/>
            <person name="Buyck B."/>
            <person name="Bense V."/>
            <person name="Catcheside P."/>
            <person name="Chovatia M."/>
            <person name="Cooper J."/>
            <person name="Damon W."/>
            <person name="Desjardin D."/>
            <person name="Finy P."/>
            <person name="Geml J."/>
            <person name="Haridas S."/>
            <person name="Hughes K."/>
            <person name="Justo A."/>
            <person name="Karasinski D."/>
            <person name="Kautmanova I."/>
            <person name="Kiss B."/>
            <person name="Kocsube S."/>
            <person name="Kotiranta H."/>
            <person name="LaButti K.M."/>
            <person name="Lechner B.E."/>
            <person name="Liimatainen K."/>
            <person name="Lipzen A."/>
            <person name="Lukacs Z."/>
            <person name="Mihaltcheva S."/>
            <person name="Morgado L.N."/>
            <person name="Niskanen T."/>
            <person name="Noordeloos M.E."/>
            <person name="Ohm R.A."/>
            <person name="Ortiz-Santana B."/>
            <person name="Ovrebo C."/>
            <person name="Racz N."/>
            <person name="Riley R."/>
            <person name="Savchenko A."/>
            <person name="Shiryaev A."/>
            <person name="Soop K."/>
            <person name="Spirin V."/>
            <person name="Szebenyi C."/>
            <person name="Tomsovsky M."/>
            <person name="Tulloss R.E."/>
            <person name="Uehling J."/>
            <person name="Grigoriev I.V."/>
            <person name="Vagvolgyi C."/>
            <person name="Papp T."/>
            <person name="Martin F.M."/>
            <person name="Miettinen O."/>
            <person name="Hibbett D.S."/>
            <person name="Nagy L.G."/>
        </authorList>
    </citation>
    <scope>NUCLEOTIDE SEQUENCE [LARGE SCALE GENOMIC DNA]</scope>
    <source>
        <strain evidence="1 2">CBS 309.79</strain>
    </source>
</reference>
<proteinExistence type="predicted"/>
<organism evidence="1 2">
    <name type="scientific">Pterulicium gracile</name>
    <dbReference type="NCBI Taxonomy" id="1884261"/>
    <lineage>
        <taxon>Eukaryota</taxon>
        <taxon>Fungi</taxon>
        <taxon>Dikarya</taxon>
        <taxon>Basidiomycota</taxon>
        <taxon>Agaricomycotina</taxon>
        <taxon>Agaricomycetes</taxon>
        <taxon>Agaricomycetidae</taxon>
        <taxon>Agaricales</taxon>
        <taxon>Pleurotineae</taxon>
        <taxon>Pterulaceae</taxon>
        <taxon>Pterulicium</taxon>
    </lineage>
</organism>
<keyword evidence="2" id="KW-1185">Reference proteome</keyword>
<dbReference type="EMBL" id="ML178833">
    <property type="protein sequence ID" value="TFK99555.1"/>
    <property type="molecule type" value="Genomic_DNA"/>
</dbReference>
<evidence type="ECO:0000313" key="2">
    <source>
        <dbReference type="Proteomes" id="UP000305067"/>
    </source>
</evidence>
<name>A0A5C3QBV9_9AGAR</name>
<dbReference type="AlphaFoldDB" id="A0A5C3QBV9"/>
<accession>A0A5C3QBV9</accession>
<dbReference type="Proteomes" id="UP000305067">
    <property type="component" value="Unassembled WGS sequence"/>
</dbReference>